<dbReference type="PANTHER" id="PTHR31516:SF9">
    <property type="entry name" value="STABILIZER OF AXONEMAL MICROTUBULES 1"/>
    <property type="match status" value="1"/>
</dbReference>
<dbReference type="AlphaFoldDB" id="A0AAV7DCR6"/>
<dbReference type="Proteomes" id="UP000824782">
    <property type="component" value="Unassembled WGS sequence"/>
</dbReference>
<dbReference type="GO" id="GO:0036064">
    <property type="term" value="C:ciliary basal body"/>
    <property type="evidence" value="ECO:0007669"/>
    <property type="project" value="TreeGrafter"/>
</dbReference>
<proteinExistence type="inferred from homology"/>
<feature type="non-terminal residue" evidence="2">
    <location>
        <position position="1"/>
    </location>
</feature>
<dbReference type="EMBL" id="WNYA01000001">
    <property type="protein sequence ID" value="KAG8595325.1"/>
    <property type="molecule type" value="Genomic_DNA"/>
</dbReference>
<dbReference type="PANTHER" id="PTHR31516">
    <property type="entry name" value="STABILIZER OF AXONEMAL MICROTUBULES 2"/>
    <property type="match status" value="1"/>
</dbReference>
<keyword evidence="3" id="KW-1185">Reference proteome</keyword>
<dbReference type="GO" id="GO:0005814">
    <property type="term" value="C:centriole"/>
    <property type="evidence" value="ECO:0007669"/>
    <property type="project" value="TreeGrafter"/>
</dbReference>
<evidence type="ECO:0000313" key="2">
    <source>
        <dbReference type="EMBL" id="KAG8595325.1"/>
    </source>
</evidence>
<gene>
    <name evidence="2" type="ORF">GDO81_001492</name>
</gene>
<dbReference type="GO" id="GO:0005879">
    <property type="term" value="C:axonemal microtubule"/>
    <property type="evidence" value="ECO:0007669"/>
    <property type="project" value="TreeGrafter"/>
</dbReference>
<reference evidence="2" key="1">
    <citation type="thesis" date="2020" institute="ProQuest LLC" country="789 East Eisenhower Parkway, Ann Arbor, MI, USA">
        <title>Comparative Genomics and Chromosome Evolution.</title>
        <authorList>
            <person name="Mudd A.B."/>
        </authorList>
    </citation>
    <scope>NUCLEOTIDE SEQUENCE</scope>
    <source>
        <strain evidence="2">237g6f4</strain>
        <tissue evidence="2">Blood</tissue>
    </source>
</reference>
<comment type="similarity">
    <text evidence="1">Belongs to the FAM154 family.</text>
</comment>
<evidence type="ECO:0000256" key="1">
    <source>
        <dbReference type="ARBA" id="ARBA00008738"/>
    </source>
</evidence>
<dbReference type="GO" id="GO:0036126">
    <property type="term" value="C:sperm flagellum"/>
    <property type="evidence" value="ECO:0007669"/>
    <property type="project" value="TreeGrafter"/>
</dbReference>
<dbReference type="GO" id="GO:0008017">
    <property type="term" value="F:microtubule binding"/>
    <property type="evidence" value="ECO:0007669"/>
    <property type="project" value="InterPro"/>
</dbReference>
<organism evidence="2 3">
    <name type="scientific">Engystomops pustulosus</name>
    <name type="common">Tungara frog</name>
    <name type="synonym">Physalaemus pustulosus</name>
    <dbReference type="NCBI Taxonomy" id="76066"/>
    <lineage>
        <taxon>Eukaryota</taxon>
        <taxon>Metazoa</taxon>
        <taxon>Chordata</taxon>
        <taxon>Craniata</taxon>
        <taxon>Vertebrata</taxon>
        <taxon>Euteleostomi</taxon>
        <taxon>Amphibia</taxon>
        <taxon>Batrachia</taxon>
        <taxon>Anura</taxon>
        <taxon>Neobatrachia</taxon>
        <taxon>Hyloidea</taxon>
        <taxon>Leptodactylidae</taxon>
        <taxon>Leiuperinae</taxon>
        <taxon>Engystomops</taxon>
    </lineage>
</organism>
<sequence length="363" mass="42651">GHHCPRRDSGLYDKHVKCNMISEYTDKYLAHHHQPKDSYKPKDVYQKSPIEMECDYQLWNFSKRPSMRQTNTYHPPKEKFDMKSTFQDHFHYLPIKSTPSCKPLQVYRGSVAPLNYTTNYRIDYVPYHKERIQIQKKEKYNPNQDPFDCLTTNHQDYKDLPGKAATSLKPRYCLTDSEIPFSSLTEFQDKYQIWSLSPRFKKKSLAYKKPSDKMDFISTTQNDYIPHILQPQLSCKPVQQYYKCSKYFEARSTMSQDFKPWQCKRASPIKPQLNLGLPVGSFEDTTTARHDYVPYPLSPIVSFKPVNKRCMPLTPMDAQTIYSLSYTAKPVQICPASYKNLPGYVYLKTDSLGHKQYKLQSEK</sequence>
<dbReference type="Pfam" id="PF05217">
    <property type="entry name" value="SAXO1-2"/>
    <property type="match status" value="2"/>
</dbReference>
<comment type="caution">
    <text evidence="2">The sequence shown here is derived from an EMBL/GenBank/DDBJ whole genome shotgun (WGS) entry which is preliminary data.</text>
</comment>
<accession>A0AAV7DCR6</accession>
<dbReference type="InterPro" id="IPR033336">
    <property type="entry name" value="SAXO1/2"/>
</dbReference>
<evidence type="ECO:0000313" key="3">
    <source>
        <dbReference type="Proteomes" id="UP000824782"/>
    </source>
</evidence>
<protein>
    <recommendedName>
        <fullName evidence="4">Stabilizer of axonemal microtubules 2</fullName>
    </recommendedName>
</protein>
<name>A0AAV7DCR6_ENGPU</name>
<evidence type="ECO:0008006" key="4">
    <source>
        <dbReference type="Google" id="ProtNLM"/>
    </source>
</evidence>